<gene>
    <name evidence="2" type="ORF">R1sor_008922</name>
</gene>
<comment type="caution">
    <text evidence="2">The sequence shown here is derived from an EMBL/GenBank/DDBJ whole genome shotgun (WGS) entry which is preliminary data.</text>
</comment>
<feature type="domain" description="Reverse transcriptase" evidence="1">
    <location>
        <begin position="38"/>
        <end position="260"/>
    </location>
</feature>
<organism evidence="2 3">
    <name type="scientific">Riccia sorocarpa</name>
    <dbReference type="NCBI Taxonomy" id="122646"/>
    <lineage>
        <taxon>Eukaryota</taxon>
        <taxon>Viridiplantae</taxon>
        <taxon>Streptophyta</taxon>
        <taxon>Embryophyta</taxon>
        <taxon>Marchantiophyta</taxon>
        <taxon>Marchantiopsida</taxon>
        <taxon>Marchantiidae</taxon>
        <taxon>Marchantiales</taxon>
        <taxon>Ricciaceae</taxon>
        <taxon>Riccia</taxon>
    </lineage>
</organism>
<dbReference type="InterPro" id="IPR000477">
    <property type="entry name" value="RT_dom"/>
</dbReference>
<sequence length="823" mass="94247">MWDTVSPLLMDATEVGIQQGSLLPFFNRGTITLLQKDGDSTLLTNKRPITLLNAVYKIWAKALQIRLSPVLQRIVTWEQNAFLPGRNLHSTVFLCNEAVFEAKRLQQDAVLLKIYFRKTFDTLRWQFLYEVMEKMLFGQQFISFVQALNTNAASSVRTTTAVPGTFRFHVQSCSVHLSPLLFTIAIQALTDGVNLKLQMNQLAGIQINCIGIQYCQGYFADDSHLLLAANQANLLNAKNLLHQFGEASGLMVQWGKSKARWISPNNQRPTWTADLDWVWGTHEEAEKFLAFYFTDTLQEDRIFQAAKQKIIDRINSPTARSTTIHGHVVIANHIIYGIIWFLLPLWSGDKRGLGLLSLHAQTQAFVAKTIRWAYMPGSHPLKNWLIQKFQSTAELRWNSTHLTWVTSPSKGGFPPLSPLMLRICKAWQTTAKLLSPLRHLPLLSWKQVSIWGPKNPGTRQITRSAAKGHNARLKGAGLEILWDITDNGSIFPTIEDMIDTSTPIANSTRSAFDRLLATTPRHSAGYRCSSNFAAEEAAMPPCCICLTDEAPMEDAALNASHARLAFHVLEGVLIPANMRDIPMNSNWARVPVTTVWASQKKAPTRHLGSWEDQNALIAALQWRDQSEFLAVPNANIRRIATTDTSTIHKRLSKWERSHHIDPENVTRWAKLWRKKKPVKYAMLQWNIFFHAVPTNSWRHPQLSRQQQETWCVCCDTRSAEDIHHLFWTFLAVLEIWEWAIDVTNIAFPETRRWSPRFTLWSQRNDLIFRNARTSLGKAKALAWHKMIIQTRKDWRRHCQDSDALELTLLRRQELDRKVARKLQ</sequence>
<proteinExistence type="predicted"/>
<dbReference type="Proteomes" id="UP001633002">
    <property type="component" value="Unassembled WGS sequence"/>
</dbReference>
<evidence type="ECO:0000313" key="3">
    <source>
        <dbReference type="Proteomes" id="UP001633002"/>
    </source>
</evidence>
<dbReference type="PANTHER" id="PTHR31635">
    <property type="entry name" value="REVERSE TRANSCRIPTASE DOMAIN-CONTAINING PROTEIN-RELATED"/>
    <property type="match status" value="1"/>
</dbReference>
<accession>A0ABD3H4Y3</accession>
<dbReference type="EMBL" id="JBJQOH010000005">
    <property type="protein sequence ID" value="KAL3686348.1"/>
    <property type="molecule type" value="Genomic_DNA"/>
</dbReference>
<keyword evidence="3" id="KW-1185">Reference proteome</keyword>
<protein>
    <recommendedName>
        <fullName evidence="1">Reverse transcriptase domain-containing protein</fullName>
    </recommendedName>
</protein>
<dbReference type="AlphaFoldDB" id="A0ABD3H4Y3"/>
<evidence type="ECO:0000313" key="2">
    <source>
        <dbReference type="EMBL" id="KAL3686348.1"/>
    </source>
</evidence>
<dbReference type="PANTHER" id="PTHR31635:SF196">
    <property type="entry name" value="REVERSE TRANSCRIPTASE DOMAIN-CONTAINING PROTEIN-RELATED"/>
    <property type="match status" value="1"/>
</dbReference>
<name>A0ABD3H4Y3_9MARC</name>
<dbReference type="Pfam" id="PF00078">
    <property type="entry name" value="RVT_1"/>
    <property type="match status" value="1"/>
</dbReference>
<reference evidence="2 3" key="1">
    <citation type="submission" date="2024-09" db="EMBL/GenBank/DDBJ databases">
        <title>Chromosome-scale assembly of Riccia sorocarpa.</title>
        <authorList>
            <person name="Paukszto L."/>
        </authorList>
    </citation>
    <scope>NUCLEOTIDE SEQUENCE [LARGE SCALE GENOMIC DNA]</scope>
    <source>
        <strain evidence="2">LP-2024</strain>
        <tissue evidence="2">Aerial parts of the thallus</tissue>
    </source>
</reference>
<evidence type="ECO:0000259" key="1">
    <source>
        <dbReference type="Pfam" id="PF00078"/>
    </source>
</evidence>